<dbReference type="EMBL" id="CSBK01000971">
    <property type="protein sequence ID" value="COY16377.1"/>
    <property type="molecule type" value="Genomic_DNA"/>
</dbReference>
<sequence length="44" mass="4511">MSAWNPDSAPHAMVMNRNGNSEPANTGPLPLPANFDTAGASMIG</sequence>
<protein>
    <submittedName>
        <fullName evidence="5">Uncharacterized protein</fullName>
    </submittedName>
</protein>
<proteinExistence type="predicted"/>
<evidence type="ECO:0000313" key="3">
    <source>
        <dbReference type="EMBL" id="CFS00094.1"/>
    </source>
</evidence>
<evidence type="ECO:0000313" key="9">
    <source>
        <dbReference type="Proteomes" id="UP000048289"/>
    </source>
</evidence>
<dbReference type="EMBL" id="CQQC01001557">
    <property type="protein sequence ID" value="CNW05502.1"/>
    <property type="molecule type" value="Genomic_DNA"/>
</dbReference>
<reference evidence="6 7" key="1">
    <citation type="submission" date="2015-03" db="EMBL/GenBank/DDBJ databases">
        <authorList>
            <consortium name="Pathogen Informatics"/>
        </authorList>
    </citation>
    <scope>NUCLEOTIDE SEQUENCE [LARGE SCALE GENOMIC DNA]</scope>
    <source>
        <strain evidence="3 8">C09601061</strain>
        <strain evidence="4 7">D00501624</strain>
        <strain evidence="2 9">G09901357</strain>
        <strain evidence="6">N09902308</strain>
    </source>
</reference>
<evidence type="ECO:0000256" key="1">
    <source>
        <dbReference type="SAM" id="MobiDB-lite"/>
    </source>
</evidence>
<evidence type="ECO:0000313" key="4">
    <source>
        <dbReference type="EMBL" id="CNW05502.1"/>
    </source>
</evidence>
<organism evidence="5 6">
    <name type="scientific">Mycobacterium tuberculosis</name>
    <dbReference type="NCBI Taxonomy" id="1773"/>
    <lineage>
        <taxon>Bacteria</taxon>
        <taxon>Bacillati</taxon>
        <taxon>Actinomycetota</taxon>
        <taxon>Actinomycetes</taxon>
        <taxon>Mycobacteriales</taxon>
        <taxon>Mycobacteriaceae</taxon>
        <taxon>Mycobacterium</taxon>
        <taxon>Mycobacterium tuberculosis complex</taxon>
    </lineage>
</organism>
<feature type="region of interest" description="Disordered" evidence="1">
    <location>
        <begin position="1"/>
        <end position="44"/>
    </location>
</feature>
<gene>
    <name evidence="3" type="ORF">ERS007657_03497</name>
    <name evidence="4" type="ORF">ERS007661_03480</name>
    <name evidence="2" type="ORF">ERS007681_03236</name>
    <name evidence="5" type="ORF">ERS007739_02207</name>
</gene>
<dbReference type="Proteomes" id="UP000039217">
    <property type="component" value="Unassembled WGS sequence"/>
</dbReference>
<reference evidence="5" key="2">
    <citation type="submission" date="2015-03" db="EMBL/GenBank/DDBJ databases">
        <authorList>
            <consortium name="Pathogen Informatics"/>
            <person name="Murphy D."/>
        </authorList>
    </citation>
    <scope>NUCLEOTIDE SEQUENCE</scope>
    <source>
        <strain evidence="5">N09902308</strain>
    </source>
</reference>
<dbReference type="Proteomes" id="UP000046680">
    <property type="component" value="Unassembled WGS sequence"/>
</dbReference>
<name>A0A655FFT7_MYCTX</name>
<evidence type="ECO:0000313" key="6">
    <source>
        <dbReference type="Proteomes" id="UP000039021"/>
    </source>
</evidence>
<dbReference type="EMBL" id="CGCX01001709">
    <property type="protein sequence ID" value="CFS00094.1"/>
    <property type="molecule type" value="Genomic_DNA"/>
</dbReference>
<evidence type="ECO:0000313" key="5">
    <source>
        <dbReference type="EMBL" id="COY16377.1"/>
    </source>
</evidence>
<dbReference type="Proteomes" id="UP000048289">
    <property type="component" value="Unassembled WGS sequence"/>
</dbReference>
<dbReference type="EMBL" id="CFOE01000531">
    <property type="protein sequence ID" value="CFE42695.1"/>
    <property type="molecule type" value="Genomic_DNA"/>
</dbReference>
<evidence type="ECO:0000313" key="8">
    <source>
        <dbReference type="Proteomes" id="UP000046680"/>
    </source>
</evidence>
<evidence type="ECO:0000313" key="2">
    <source>
        <dbReference type="EMBL" id="CFE42695.1"/>
    </source>
</evidence>
<accession>A0A655FFT7</accession>
<dbReference type="Proteomes" id="UP000039021">
    <property type="component" value="Unassembled WGS sequence"/>
</dbReference>
<evidence type="ECO:0000313" key="7">
    <source>
        <dbReference type="Proteomes" id="UP000039217"/>
    </source>
</evidence>
<dbReference type="AlphaFoldDB" id="A0A655FFT7"/>